<dbReference type="Gene3D" id="3.30.200.20">
    <property type="entry name" value="Phosphorylase Kinase, domain 1"/>
    <property type="match status" value="1"/>
</dbReference>
<evidence type="ECO:0000256" key="4">
    <source>
        <dbReference type="ARBA" id="ARBA00022840"/>
    </source>
</evidence>
<protein>
    <recommendedName>
        <fullName evidence="7">Protein kinase domain-containing protein</fullName>
    </recommendedName>
</protein>
<evidence type="ECO:0000256" key="1">
    <source>
        <dbReference type="ARBA" id="ARBA00022679"/>
    </source>
</evidence>
<dbReference type="InterPro" id="IPR011009">
    <property type="entry name" value="Kinase-like_dom_sf"/>
</dbReference>
<dbReference type="PANTHER" id="PTHR48011">
    <property type="entry name" value="CCR4-NOT TRANSCRIPTIONAL COMPLEX SUBUNIT CAF120-RELATED"/>
    <property type="match status" value="1"/>
</dbReference>
<evidence type="ECO:0000313" key="8">
    <source>
        <dbReference type="EMBL" id="SPD13112.1"/>
    </source>
</evidence>
<evidence type="ECO:0000259" key="7">
    <source>
        <dbReference type="PROSITE" id="PS50011"/>
    </source>
</evidence>
<keyword evidence="4 5" id="KW-0067">ATP-binding</keyword>
<dbReference type="InterPro" id="IPR052751">
    <property type="entry name" value="Plant_MAPKKK"/>
</dbReference>
<dbReference type="InterPro" id="IPR008271">
    <property type="entry name" value="Ser/Thr_kinase_AS"/>
</dbReference>
<evidence type="ECO:0000256" key="3">
    <source>
        <dbReference type="ARBA" id="ARBA00022777"/>
    </source>
</evidence>
<evidence type="ECO:0000256" key="5">
    <source>
        <dbReference type="PROSITE-ProRule" id="PRU10141"/>
    </source>
</evidence>
<dbReference type="PROSITE" id="PS50011">
    <property type="entry name" value="PROTEIN_KINASE_DOM"/>
    <property type="match status" value="1"/>
</dbReference>
<accession>A0A2N9HLI9</accession>
<dbReference type="Gene3D" id="1.10.510.10">
    <property type="entry name" value="Transferase(Phosphotransferase) domain 1"/>
    <property type="match status" value="1"/>
</dbReference>
<comment type="similarity">
    <text evidence="6">Belongs to the protein kinase superfamily.</text>
</comment>
<proteinExistence type="inferred from homology"/>
<keyword evidence="3" id="KW-0418">Kinase</keyword>
<name>A0A2N9HLI9_FAGSY</name>
<dbReference type="GO" id="GO:0005524">
    <property type="term" value="F:ATP binding"/>
    <property type="evidence" value="ECO:0007669"/>
    <property type="project" value="UniProtKB-UniRule"/>
</dbReference>
<dbReference type="AlphaFoldDB" id="A0A2N9HLI9"/>
<dbReference type="InterPro" id="IPR017441">
    <property type="entry name" value="Protein_kinase_ATP_BS"/>
</dbReference>
<evidence type="ECO:0000256" key="2">
    <source>
        <dbReference type="ARBA" id="ARBA00022741"/>
    </source>
</evidence>
<keyword evidence="6" id="KW-0723">Serine/threonine-protein kinase</keyword>
<dbReference type="GO" id="GO:0007165">
    <property type="term" value="P:signal transduction"/>
    <property type="evidence" value="ECO:0007669"/>
    <property type="project" value="TreeGrafter"/>
</dbReference>
<dbReference type="SUPFAM" id="SSF56112">
    <property type="entry name" value="Protein kinase-like (PK-like)"/>
    <property type="match status" value="1"/>
</dbReference>
<evidence type="ECO:0000256" key="6">
    <source>
        <dbReference type="RuleBase" id="RU000304"/>
    </source>
</evidence>
<gene>
    <name evidence="8" type="ORF">FSB_LOCUS40994</name>
</gene>
<dbReference type="EMBL" id="OIVN01003713">
    <property type="protein sequence ID" value="SPD13112.1"/>
    <property type="molecule type" value="Genomic_DNA"/>
</dbReference>
<dbReference type="SMART" id="SM00220">
    <property type="entry name" value="S_TKc"/>
    <property type="match status" value="1"/>
</dbReference>
<feature type="binding site" evidence="5">
    <location>
        <position position="56"/>
    </location>
    <ligand>
        <name>ATP</name>
        <dbReference type="ChEBI" id="CHEBI:30616"/>
    </ligand>
</feature>
<dbReference type="PROSITE" id="PS00107">
    <property type="entry name" value="PROTEIN_KINASE_ATP"/>
    <property type="match status" value="1"/>
</dbReference>
<dbReference type="Pfam" id="PF00069">
    <property type="entry name" value="Pkinase"/>
    <property type="match status" value="1"/>
</dbReference>
<dbReference type="GO" id="GO:0004674">
    <property type="term" value="F:protein serine/threonine kinase activity"/>
    <property type="evidence" value="ECO:0007669"/>
    <property type="project" value="UniProtKB-KW"/>
</dbReference>
<feature type="domain" description="Protein kinase" evidence="7">
    <location>
        <begin position="20"/>
        <end position="291"/>
    </location>
</feature>
<dbReference type="InterPro" id="IPR000719">
    <property type="entry name" value="Prot_kinase_dom"/>
</dbReference>
<sequence>MSGDSEEEREYYGNGDGELWERGALLGRGSFGSVFVATLKKPSHRFSAFPSVMAVKSAEISLSITLQEEREAFDNVQGCPYVIHYFGEDITTQKNGELVYNLFLEYASGGTLKDSILNTYSGSGFGLPENDVKRYTKAIVKGLNHIHRCGYVHCDIKPENVLLVSVSTTTDHFVAKIGDLGLAKRSGQRMDLRGTPLYMAPETVISSLQQPPSDIWALGCVVCEMLTGKSPWDRGKYMDTNDILCLIADENEFPTIPSQISTQARAFLKACLVRKHRFRFTAAMLMDHPFLEGADEADDEQLLAVSGTDYCSSSLPDDDDDLGELPVRRSHENVPVLGQKRKRVTCPSWNCPISTMPAVGA</sequence>
<reference evidence="8" key="1">
    <citation type="submission" date="2018-02" db="EMBL/GenBank/DDBJ databases">
        <authorList>
            <person name="Cohen D.B."/>
            <person name="Kent A.D."/>
        </authorList>
    </citation>
    <scope>NUCLEOTIDE SEQUENCE</scope>
</reference>
<keyword evidence="2 5" id="KW-0547">Nucleotide-binding</keyword>
<organism evidence="8">
    <name type="scientific">Fagus sylvatica</name>
    <name type="common">Beechnut</name>
    <dbReference type="NCBI Taxonomy" id="28930"/>
    <lineage>
        <taxon>Eukaryota</taxon>
        <taxon>Viridiplantae</taxon>
        <taxon>Streptophyta</taxon>
        <taxon>Embryophyta</taxon>
        <taxon>Tracheophyta</taxon>
        <taxon>Spermatophyta</taxon>
        <taxon>Magnoliopsida</taxon>
        <taxon>eudicotyledons</taxon>
        <taxon>Gunneridae</taxon>
        <taxon>Pentapetalae</taxon>
        <taxon>rosids</taxon>
        <taxon>fabids</taxon>
        <taxon>Fagales</taxon>
        <taxon>Fagaceae</taxon>
        <taxon>Fagus</taxon>
    </lineage>
</organism>
<keyword evidence="1" id="KW-0808">Transferase</keyword>
<dbReference type="PANTHER" id="PTHR48011:SF56">
    <property type="entry name" value="PROTEIN KINASE DOMAIN-CONTAINING PROTEIN"/>
    <property type="match status" value="1"/>
</dbReference>
<dbReference type="PROSITE" id="PS00108">
    <property type="entry name" value="PROTEIN_KINASE_ST"/>
    <property type="match status" value="1"/>
</dbReference>